<evidence type="ECO:0000313" key="5">
    <source>
        <dbReference type="Proteomes" id="UP000724874"/>
    </source>
</evidence>
<dbReference type="SUPFAM" id="SSF51735">
    <property type="entry name" value="NAD(P)-binding Rossmann-fold domains"/>
    <property type="match status" value="1"/>
</dbReference>
<dbReference type="GO" id="GO:0016616">
    <property type="term" value="F:oxidoreductase activity, acting on the CH-OH group of donors, NAD or NADP as acceptor"/>
    <property type="evidence" value="ECO:0007669"/>
    <property type="project" value="TreeGrafter"/>
</dbReference>
<evidence type="ECO:0000256" key="2">
    <source>
        <dbReference type="ARBA" id="ARBA00023445"/>
    </source>
</evidence>
<evidence type="ECO:0000256" key="1">
    <source>
        <dbReference type="ARBA" id="ARBA00023002"/>
    </source>
</evidence>
<comment type="similarity">
    <text evidence="2">Belongs to the NAD(P)-dependent epimerase/dehydratase family. Dihydroflavonol-4-reductase subfamily.</text>
</comment>
<dbReference type="InterPro" id="IPR001509">
    <property type="entry name" value="Epimerase_deHydtase"/>
</dbReference>
<name>A0A9P5NMJ9_GYMJU</name>
<organism evidence="4 5">
    <name type="scientific">Gymnopilus junonius</name>
    <name type="common">Spectacular rustgill mushroom</name>
    <name type="synonym">Gymnopilus spectabilis subsp. junonius</name>
    <dbReference type="NCBI Taxonomy" id="109634"/>
    <lineage>
        <taxon>Eukaryota</taxon>
        <taxon>Fungi</taxon>
        <taxon>Dikarya</taxon>
        <taxon>Basidiomycota</taxon>
        <taxon>Agaricomycotina</taxon>
        <taxon>Agaricomycetes</taxon>
        <taxon>Agaricomycetidae</taxon>
        <taxon>Agaricales</taxon>
        <taxon>Agaricineae</taxon>
        <taxon>Hymenogastraceae</taxon>
        <taxon>Gymnopilus</taxon>
    </lineage>
</organism>
<accession>A0A9P5NMJ9</accession>
<proteinExistence type="inferred from homology"/>
<keyword evidence="5" id="KW-1185">Reference proteome</keyword>
<keyword evidence="1" id="KW-0560">Oxidoreductase</keyword>
<dbReference type="Proteomes" id="UP000724874">
    <property type="component" value="Unassembled WGS sequence"/>
</dbReference>
<gene>
    <name evidence="4" type="ORF">CPB84DRAFT_1709067</name>
</gene>
<dbReference type="PANTHER" id="PTHR10366:SF564">
    <property type="entry name" value="STEROL-4-ALPHA-CARBOXYLATE 3-DEHYDROGENASE, DECARBOXYLATING"/>
    <property type="match status" value="1"/>
</dbReference>
<dbReference type="PANTHER" id="PTHR10366">
    <property type="entry name" value="NAD DEPENDENT EPIMERASE/DEHYDRATASE"/>
    <property type="match status" value="1"/>
</dbReference>
<sequence length="352" mass="38680">MPIVEPAGSRVLVTGANGYIAYYIIRNLLEQGYSVRAAVRSLAKGQHLKEYYSSYGDKLELFAIEDITKVGAFDDAVKGVDAVIHTASAADFTMVDPEDYIKPAVEGSIGLLESAKKFGDKVKRIVITSTVTATGFNMAPPAVTFDETIWNDQAVELVNAEGKGASPLIKYTASKVLAERAAWDFYHKYKGVLQWELVTILPAHCLGPPLQVVKGPESLNISLWLFWDGIASKKSDEELKGPYNYIHVQDIALAHIAAIRKEKAGGERIIISAGASTWQHARNLVYSLKPELYSKGILPRGNPDLDSTPLFIYNGEKGKNILGLKYANEEKLIRDTLADFEARGYFAKPVNV</sequence>
<evidence type="ECO:0000313" key="4">
    <source>
        <dbReference type="EMBL" id="KAF8900252.1"/>
    </source>
</evidence>
<protein>
    <recommendedName>
        <fullName evidence="3">NAD-dependent epimerase/dehydratase domain-containing protein</fullName>
    </recommendedName>
</protein>
<comment type="caution">
    <text evidence="4">The sequence shown here is derived from an EMBL/GenBank/DDBJ whole genome shotgun (WGS) entry which is preliminary data.</text>
</comment>
<reference evidence="4" key="1">
    <citation type="submission" date="2020-11" db="EMBL/GenBank/DDBJ databases">
        <authorList>
            <consortium name="DOE Joint Genome Institute"/>
            <person name="Ahrendt S."/>
            <person name="Riley R."/>
            <person name="Andreopoulos W."/>
            <person name="LaButti K."/>
            <person name="Pangilinan J."/>
            <person name="Ruiz-duenas F.J."/>
            <person name="Barrasa J.M."/>
            <person name="Sanchez-Garcia M."/>
            <person name="Camarero S."/>
            <person name="Miyauchi S."/>
            <person name="Serrano A."/>
            <person name="Linde D."/>
            <person name="Babiker R."/>
            <person name="Drula E."/>
            <person name="Ayuso-Fernandez I."/>
            <person name="Pacheco R."/>
            <person name="Padilla G."/>
            <person name="Ferreira P."/>
            <person name="Barriuso J."/>
            <person name="Kellner H."/>
            <person name="Castanera R."/>
            <person name="Alfaro M."/>
            <person name="Ramirez L."/>
            <person name="Pisabarro A.G."/>
            <person name="Kuo A."/>
            <person name="Tritt A."/>
            <person name="Lipzen A."/>
            <person name="He G."/>
            <person name="Yan M."/>
            <person name="Ng V."/>
            <person name="Cullen D."/>
            <person name="Martin F."/>
            <person name="Rosso M.-N."/>
            <person name="Henrissat B."/>
            <person name="Hibbett D."/>
            <person name="Martinez A.T."/>
            <person name="Grigoriev I.V."/>
        </authorList>
    </citation>
    <scope>NUCLEOTIDE SEQUENCE</scope>
    <source>
        <strain evidence="4">AH 44721</strain>
    </source>
</reference>
<dbReference type="Pfam" id="PF01370">
    <property type="entry name" value="Epimerase"/>
    <property type="match status" value="1"/>
</dbReference>
<dbReference type="InterPro" id="IPR036291">
    <property type="entry name" value="NAD(P)-bd_dom_sf"/>
</dbReference>
<dbReference type="InterPro" id="IPR050425">
    <property type="entry name" value="NAD(P)_dehydrat-like"/>
</dbReference>
<dbReference type="OrthoDB" id="2735536at2759"/>
<dbReference type="AlphaFoldDB" id="A0A9P5NMJ9"/>
<feature type="domain" description="NAD-dependent epimerase/dehydratase" evidence="3">
    <location>
        <begin position="11"/>
        <end position="270"/>
    </location>
</feature>
<evidence type="ECO:0000259" key="3">
    <source>
        <dbReference type="Pfam" id="PF01370"/>
    </source>
</evidence>
<dbReference type="EMBL" id="JADNYJ010000048">
    <property type="protein sequence ID" value="KAF8900252.1"/>
    <property type="molecule type" value="Genomic_DNA"/>
</dbReference>
<dbReference type="Gene3D" id="3.40.50.720">
    <property type="entry name" value="NAD(P)-binding Rossmann-like Domain"/>
    <property type="match status" value="1"/>
</dbReference>